<dbReference type="EMBL" id="CYKH01001743">
    <property type="protein sequence ID" value="CUI14981.1"/>
    <property type="molecule type" value="Genomic_DNA"/>
</dbReference>
<name>A0A0S4KKU6_BODSA</name>
<keyword evidence="2" id="KW-0472">Membrane</keyword>
<dbReference type="VEuPathDB" id="TriTrypDB:BSAL_01845c"/>
<organism evidence="3 4">
    <name type="scientific">Bodo saltans</name>
    <name type="common">Flagellated protozoan</name>
    <dbReference type="NCBI Taxonomy" id="75058"/>
    <lineage>
        <taxon>Eukaryota</taxon>
        <taxon>Discoba</taxon>
        <taxon>Euglenozoa</taxon>
        <taxon>Kinetoplastea</taxon>
        <taxon>Metakinetoplastina</taxon>
        <taxon>Eubodonida</taxon>
        <taxon>Bodonidae</taxon>
        <taxon>Bodo</taxon>
    </lineage>
</organism>
<evidence type="ECO:0000256" key="1">
    <source>
        <dbReference type="SAM" id="MobiDB-lite"/>
    </source>
</evidence>
<dbReference type="AlphaFoldDB" id="A0A0S4KKU6"/>
<accession>A0A0S4KKU6</accession>
<evidence type="ECO:0000313" key="3">
    <source>
        <dbReference type="EMBL" id="CUI14981.1"/>
    </source>
</evidence>
<keyword evidence="4" id="KW-1185">Reference proteome</keyword>
<keyword evidence="2" id="KW-0812">Transmembrane</keyword>
<protein>
    <submittedName>
        <fullName evidence="3">Uncharacterized protein</fullName>
    </submittedName>
</protein>
<feature type="region of interest" description="Disordered" evidence="1">
    <location>
        <begin position="80"/>
        <end position="120"/>
    </location>
</feature>
<evidence type="ECO:0000256" key="2">
    <source>
        <dbReference type="SAM" id="Phobius"/>
    </source>
</evidence>
<dbReference type="Proteomes" id="UP000051952">
    <property type="component" value="Unassembled WGS sequence"/>
</dbReference>
<keyword evidence="2" id="KW-1133">Transmembrane helix</keyword>
<evidence type="ECO:0000313" key="4">
    <source>
        <dbReference type="Proteomes" id="UP000051952"/>
    </source>
</evidence>
<feature type="transmembrane region" description="Helical" evidence="2">
    <location>
        <begin position="53"/>
        <end position="70"/>
    </location>
</feature>
<proteinExistence type="predicted"/>
<sequence length="120" mass="13264">MVAVNTSLCCCFSCCRILKPPHFLRCRPPTQSDASLFVLQFAPLCMGSFLREVNYALVVAALAPFLWLMWPRRTRASPLNAARGPATNAAERSAASLPNDNESDRRIDLLGRANAATQRR</sequence>
<reference evidence="4" key="1">
    <citation type="submission" date="2015-09" db="EMBL/GenBank/DDBJ databases">
        <authorList>
            <consortium name="Pathogen Informatics"/>
        </authorList>
    </citation>
    <scope>NUCLEOTIDE SEQUENCE [LARGE SCALE GENOMIC DNA]</scope>
    <source>
        <strain evidence="4">Lake Konstanz</strain>
    </source>
</reference>
<gene>
    <name evidence="3" type="ORF">BSAL_01845c</name>
</gene>